<dbReference type="AlphaFoldDB" id="A0A8H6W0I9"/>
<feature type="compositionally biased region" description="Low complexity" evidence="1">
    <location>
        <begin position="538"/>
        <end position="553"/>
    </location>
</feature>
<feature type="compositionally biased region" description="Low complexity" evidence="1">
    <location>
        <begin position="80"/>
        <end position="101"/>
    </location>
</feature>
<evidence type="ECO:0000313" key="2">
    <source>
        <dbReference type="EMBL" id="KAF7300542.1"/>
    </source>
</evidence>
<feature type="region of interest" description="Disordered" evidence="1">
    <location>
        <begin position="71"/>
        <end position="168"/>
    </location>
</feature>
<feature type="compositionally biased region" description="Low complexity" evidence="1">
    <location>
        <begin position="517"/>
        <end position="531"/>
    </location>
</feature>
<feature type="compositionally biased region" description="Polar residues" evidence="1">
    <location>
        <begin position="622"/>
        <end position="631"/>
    </location>
</feature>
<feature type="compositionally biased region" description="Basic and acidic residues" evidence="1">
    <location>
        <begin position="286"/>
        <end position="296"/>
    </location>
</feature>
<feature type="compositionally biased region" description="Pro residues" evidence="1">
    <location>
        <begin position="408"/>
        <end position="426"/>
    </location>
</feature>
<dbReference type="OrthoDB" id="3069236at2759"/>
<feature type="region of interest" description="Disordered" evidence="1">
    <location>
        <begin position="670"/>
        <end position="1009"/>
    </location>
</feature>
<dbReference type="Proteomes" id="UP000613580">
    <property type="component" value="Unassembled WGS sequence"/>
</dbReference>
<comment type="caution">
    <text evidence="2">The sequence shown here is derived from an EMBL/GenBank/DDBJ whole genome shotgun (WGS) entry which is preliminary data.</text>
</comment>
<keyword evidence="3" id="KW-1185">Reference proteome</keyword>
<proteinExistence type="predicted"/>
<evidence type="ECO:0000256" key="1">
    <source>
        <dbReference type="SAM" id="MobiDB-lite"/>
    </source>
</evidence>
<feature type="compositionally biased region" description="Low complexity" evidence="1">
    <location>
        <begin position="463"/>
        <end position="472"/>
    </location>
</feature>
<feature type="compositionally biased region" description="Acidic residues" evidence="1">
    <location>
        <begin position="702"/>
        <end position="716"/>
    </location>
</feature>
<feature type="compositionally biased region" description="Low complexity" evidence="1">
    <location>
        <begin position="26"/>
        <end position="35"/>
    </location>
</feature>
<dbReference type="EMBL" id="JACAZE010000013">
    <property type="protein sequence ID" value="KAF7300542.1"/>
    <property type="molecule type" value="Genomic_DNA"/>
</dbReference>
<feature type="compositionally biased region" description="Acidic residues" evidence="1">
    <location>
        <begin position="670"/>
        <end position="679"/>
    </location>
</feature>
<organism evidence="2 3">
    <name type="scientific">Mycena chlorophos</name>
    <name type="common">Agaric fungus</name>
    <name type="synonym">Agaricus chlorophos</name>
    <dbReference type="NCBI Taxonomy" id="658473"/>
    <lineage>
        <taxon>Eukaryota</taxon>
        <taxon>Fungi</taxon>
        <taxon>Dikarya</taxon>
        <taxon>Basidiomycota</taxon>
        <taxon>Agaricomycotina</taxon>
        <taxon>Agaricomycetes</taxon>
        <taxon>Agaricomycetidae</taxon>
        <taxon>Agaricales</taxon>
        <taxon>Marasmiineae</taxon>
        <taxon>Mycenaceae</taxon>
        <taxon>Mycena</taxon>
    </lineage>
</organism>
<gene>
    <name evidence="2" type="ORF">HMN09_00939000</name>
</gene>
<feature type="compositionally biased region" description="Polar residues" evidence="1">
    <location>
        <begin position="722"/>
        <end position="741"/>
    </location>
</feature>
<protein>
    <submittedName>
        <fullName evidence="2">Uncharacterized protein</fullName>
    </submittedName>
</protein>
<reference evidence="2" key="1">
    <citation type="submission" date="2020-05" db="EMBL/GenBank/DDBJ databases">
        <title>Mycena genomes resolve the evolution of fungal bioluminescence.</title>
        <authorList>
            <person name="Tsai I.J."/>
        </authorList>
    </citation>
    <scope>NUCLEOTIDE SEQUENCE</scope>
    <source>
        <strain evidence="2">110903Hualien_Pintung</strain>
    </source>
</reference>
<sequence>MSVSAPPKPPQASMLATVPAVATTAATTGSSAGLPLRQQPRSVPSTPAAALYPTTTSGGWTVVHHGVLGPPEAYNPHAPSSSTSASLTGGSGRRSASATRLPISNHATPSVWRPTATAKDPRPLPVPPPLDTVSIGSTTFTRRPTRGHSSDAESSKGKRRASINDVPPIMPVASTSLAVSPSAGNAISPSSTTSSRPLPLPPPTTPASASSANAIAGPSRSPQKPKSSQPSRQQRARTPDAAGPYRSVNASQERIGYSTSAVTTRSPTIQPFEGVSGIWASPRPAADSHPRNRDATESGTANPRSSSRDQTRTRTTSSSSTGDRPVLSRKTSGGMGSGTMTNLRRKTSGDVVDSGLQPKTSGGILRTTTAPLAPRKSSLGPGGVRSTGSSPAHSRNPSLTTPLVIPTYIPPPSHALPPVPPPPPLQHPIRKGTDPGGTIIPMGPLPKSFVAPPPPPPLPSPPTSASTGSTLSPKPPPPSPPNPPPPLKMSSAIMARHDAAAFSNSPSSYGPPPTGNASDTSTPSSARSAPSGYTWRFSDSGTDTTALTTPGTSRSDSNVYAGSPLASATVFGATTSPTDKRERRRLQLHSPVEIVAGSPVDRDPPMHSHPIGEESEERGPESATSERSNSRVLAALEGQVGDAEMDGVLLSPPTFAARVDDDDLDHLDLYDDGFDDIDDGADRGRRGRSPSPIRYARRASVDEDMIFSDSSEEEEPDHVTMDNASVDSPAPSFNNSDSKSVFNDARSTFSRARSTRSRRKWRNTRAAPPPVPLGSAAGMGMEMVPKRHQRSRSADSLDGEGMAPSAMWRMQQEASTKPQPKRPPLPPLPTEMRFVYQASDARLPASIPPPPMLMMANHGHAQHSGSGSAASLSAHESGSTSGHGGSSEYGHGHWYAPSPSTSKNSLPLPPKSGGFKLLPSRSRKDKGKSAFASTTSHQQQQQHHDPNARAPRHSSSFSLLRIGGGSHGTASSSVEALMMNRASESSNNSVGSGSDERRVRGKTTLFGGR</sequence>
<feature type="compositionally biased region" description="Low complexity" evidence="1">
    <location>
        <begin position="983"/>
        <end position="993"/>
    </location>
</feature>
<feature type="compositionally biased region" description="Low complexity" evidence="1">
    <location>
        <begin position="206"/>
        <end position="233"/>
    </location>
</feature>
<feature type="compositionally biased region" description="Basic and acidic residues" evidence="1">
    <location>
        <begin position="600"/>
        <end position="620"/>
    </location>
</feature>
<feature type="compositionally biased region" description="Polar residues" evidence="1">
    <location>
        <begin position="386"/>
        <end position="401"/>
    </location>
</feature>
<feature type="compositionally biased region" description="Basic residues" evidence="1">
    <location>
        <begin position="753"/>
        <end position="763"/>
    </location>
</feature>
<evidence type="ECO:0000313" key="3">
    <source>
        <dbReference type="Proteomes" id="UP000613580"/>
    </source>
</evidence>
<feature type="compositionally biased region" description="Low complexity" evidence="1">
    <location>
        <begin position="184"/>
        <end position="197"/>
    </location>
</feature>
<feature type="compositionally biased region" description="Pro residues" evidence="1">
    <location>
        <begin position="473"/>
        <end position="487"/>
    </location>
</feature>
<feature type="compositionally biased region" description="Pro residues" evidence="1">
    <location>
        <begin position="451"/>
        <end position="462"/>
    </location>
</feature>
<feature type="compositionally biased region" description="Low complexity" evidence="1">
    <location>
        <begin position="313"/>
        <end position="324"/>
    </location>
</feature>
<feature type="compositionally biased region" description="Low complexity" evidence="1">
    <location>
        <begin position="858"/>
        <end position="880"/>
    </location>
</feature>
<feature type="region of interest" description="Disordered" evidence="1">
    <location>
        <begin position="180"/>
        <end position="632"/>
    </location>
</feature>
<accession>A0A8H6W0I9</accession>
<feature type="compositionally biased region" description="Polar residues" evidence="1">
    <location>
        <begin position="248"/>
        <end position="269"/>
    </location>
</feature>
<name>A0A8H6W0I9_MYCCL</name>
<feature type="region of interest" description="Disordered" evidence="1">
    <location>
        <begin position="26"/>
        <end position="50"/>
    </location>
</feature>